<keyword evidence="3" id="KW-1185">Reference proteome</keyword>
<dbReference type="Pfam" id="PF10946">
    <property type="entry name" value="DUF2625"/>
    <property type="match status" value="1"/>
</dbReference>
<dbReference type="InterPro" id="IPR021239">
    <property type="entry name" value="DUF2625"/>
</dbReference>
<keyword evidence="1" id="KW-0732">Signal</keyword>
<dbReference type="RefSeq" id="WP_209146921.1">
    <property type="nucleotide sequence ID" value="NZ_JAGHKP010000003.1"/>
</dbReference>
<dbReference type="Proteomes" id="UP000679126">
    <property type="component" value="Unassembled WGS sequence"/>
</dbReference>
<sequence length="247" mass="27998">MQKLPFLFLFFFFSIAAHAQQFHMRPLDSLLVKDDPAWPVIKGWIDSATNKVQVFPADTSKSAKALYTTQVTTRSPMGAIIYNTGGILIDGGWIRVLGSGHAKFKRSLPDWNRGKSFREAGERPLFLLVADDAIGGFFAINGGKFGFNQGNVFYLAPDNLQWEDLEISYTDFLLFCFSGDVKGFYEGQRWEGWEKDVAKLGPERSYLFTPALWLRQERAEGQRAKKAVPVGELYEMMTGMRKTLKLE</sequence>
<dbReference type="NCBIfam" id="NF008498">
    <property type="entry name" value="PRK11408.1-5"/>
    <property type="match status" value="1"/>
</dbReference>
<accession>A0ABS3YGH9</accession>
<dbReference type="EMBL" id="JAGHKP010000003">
    <property type="protein sequence ID" value="MBO9153798.1"/>
    <property type="molecule type" value="Genomic_DNA"/>
</dbReference>
<evidence type="ECO:0000313" key="2">
    <source>
        <dbReference type="EMBL" id="MBO9153798.1"/>
    </source>
</evidence>
<proteinExistence type="predicted"/>
<evidence type="ECO:0000256" key="1">
    <source>
        <dbReference type="SAM" id="SignalP"/>
    </source>
</evidence>
<gene>
    <name evidence="2" type="ORF">J7I43_16340</name>
</gene>
<comment type="caution">
    <text evidence="2">The sequence shown here is derived from an EMBL/GenBank/DDBJ whole genome shotgun (WGS) entry which is preliminary data.</text>
</comment>
<reference evidence="3" key="1">
    <citation type="submission" date="2021-03" db="EMBL/GenBank/DDBJ databases">
        <title>Assistant Professor.</title>
        <authorList>
            <person name="Huq M.A."/>
        </authorList>
    </citation>
    <scope>NUCLEOTIDE SEQUENCE [LARGE SCALE GENOMIC DNA]</scope>
    <source>
        <strain evidence="3">MAH-28</strain>
    </source>
</reference>
<evidence type="ECO:0000313" key="3">
    <source>
        <dbReference type="Proteomes" id="UP000679126"/>
    </source>
</evidence>
<organism evidence="2 3">
    <name type="scientific">Chitinophaga chungangae</name>
    <dbReference type="NCBI Taxonomy" id="2821488"/>
    <lineage>
        <taxon>Bacteria</taxon>
        <taxon>Pseudomonadati</taxon>
        <taxon>Bacteroidota</taxon>
        <taxon>Chitinophagia</taxon>
        <taxon>Chitinophagales</taxon>
        <taxon>Chitinophagaceae</taxon>
        <taxon>Chitinophaga</taxon>
    </lineage>
</organism>
<feature type="chain" id="PRO_5045756699" evidence="1">
    <location>
        <begin position="20"/>
        <end position="247"/>
    </location>
</feature>
<feature type="signal peptide" evidence="1">
    <location>
        <begin position="1"/>
        <end position="19"/>
    </location>
</feature>
<name>A0ABS3YGH9_9BACT</name>
<protein>
    <submittedName>
        <fullName evidence="2">DUF2625 domain-containing protein</fullName>
    </submittedName>
</protein>